<dbReference type="RefSeq" id="WP_368653230.1">
    <property type="nucleotide sequence ID" value="NZ_CP162599.1"/>
</dbReference>
<proteinExistence type="predicted"/>
<dbReference type="SMART" id="SM00530">
    <property type="entry name" value="HTH_XRE"/>
    <property type="match status" value="1"/>
</dbReference>
<dbReference type="CDD" id="cd00093">
    <property type="entry name" value="HTH_XRE"/>
    <property type="match status" value="1"/>
</dbReference>
<accession>A0AB39HPH5</accession>
<sequence>MVNKSKADILKQIMATNLKHYIDRSGKNQTDIARELDIPEMTMSNWVKAKTYPRMDKIQLLADYFHIRRSDLTEEKSPNLFKAPSQTIQIPILDSISCTDPIYIEENFNGYKYESPEDLPSGNLLYLQNNNDSMEPTIPNGSLVLIRQQSEVEYGQIAAVLLTDSNETTLRRVRKQGNTLLLMPDNPKHEPIIIAKESRARIIGLAIRYTKDLITDNRKG</sequence>
<dbReference type="Pfam" id="PF00717">
    <property type="entry name" value="Peptidase_S24"/>
    <property type="match status" value="1"/>
</dbReference>
<dbReference type="PANTHER" id="PTHR33516">
    <property type="entry name" value="LEXA REPRESSOR"/>
    <property type="match status" value="1"/>
</dbReference>
<dbReference type="Gene3D" id="1.10.260.40">
    <property type="entry name" value="lambda repressor-like DNA-binding domains"/>
    <property type="match status" value="1"/>
</dbReference>
<dbReference type="InterPro" id="IPR001387">
    <property type="entry name" value="Cro/C1-type_HTH"/>
</dbReference>
<dbReference type="PANTHER" id="PTHR33516:SF2">
    <property type="entry name" value="LEXA REPRESSOR-RELATED"/>
    <property type="match status" value="1"/>
</dbReference>
<organism evidence="2">
    <name type="scientific">Ornithinibacillus sp. 4-3</name>
    <dbReference type="NCBI Taxonomy" id="3231488"/>
    <lineage>
        <taxon>Bacteria</taxon>
        <taxon>Bacillati</taxon>
        <taxon>Bacillota</taxon>
        <taxon>Bacilli</taxon>
        <taxon>Bacillales</taxon>
        <taxon>Bacillaceae</taxon>
        <taxon>Ornithinibacillus</taxon>
    </lineage>
</organism>
<gene>
    <name evidence="2" type="ORF">AB4Y30_16280</name>
</gene>
<dbReference type="InterPro" id="IPR015927">
    <property type="entry name" value="Peptidase_S24_S26A/B/C"/>
</dbReference>
<dbReference type="InterPro" id="IPR039418">
    <property type="entry name" value="LexA-like"/>
</dbReference>
<reference evidence="2" key="1">
    <citation type="submission" date="2024-07" db="EMBL/GenBank/DDBJ databases">
        <title>Halotolerant mesophilic bacterium Ornithinibacillus sp. 4-3, sp. nov., isolated from soil.</title>
        <authorList>
            <person name="Sidarenka A.V."/>
            <person name="Guliayeva D.E."/>
            <person name="Leanovich S.I."/>
            <person name="Hileuskaya K.S."/>
            <person name="Akhremchuk A.E."/>
            <person name="Sikolenko M.A."/>
            <person name="Valentovich L.N."/>
        </authorList>
    </citation>
    <scope>NUCLEOTIDE SEQUENCE</scope>
    <source>
        <strain evidence="2">4-3</strain>
    </source>
</reference>
<dbReference type="PROSITE" id="PS50943">
    <property type="entry name" value="HTH_CROC1"/>
    <property type="match status" value="1"/>
</dbReference>
<dbReference type="AlphaFoldDB" id="A0AB39HPH5"/>
<dbReference type="SUPFAM" id="SSF47413">
    <property type="entry name" value="lambda repressor-like DNA-binding domains"/>
    <property type="match status" value="1"/>
</dbReference>
<dbReference type="Gene3D" id="2.10.109.10">
    <property type="entry name" value="Umud Fragment, subunit A"/>
    <property type="match status" value="1"/>
</dbReference>
<dbReference type="EMBL" id="CP162599">
    <property type="protein sequence ID" value="XDK32542.1"/>
    <property type="molecule type" value="Genomic_DNA"/>
</dbReference>
<evidence type="ECO:0000259" key="1">
    <source>
        <dbReference type="PROSITE" id="PS50943"/>
    </source>
</evidence>
<dbReference type="InterPro" id="IPR036286">
    <property type="entry name" value="LexA/Signal_pep-like_sf"/>
</dbReference>
<evidence type="ECO:0000313" key="2">
    <source>
        <dbReference type="EMBL" id="XDK32542.1"/>
    </source>
</evidence>
<name>A0AB39HPH5_9BACI</name>
<dbReference type="InterPro" id="IPR010982">
    <property type="entry name" value="Lambda_DNA-bd_dom_sf"/>
</dbReference>
<dbReference type="CDD" id="cd06529">
    <property type="entry name" value="S24_LexA-like"/>
    <property type="match status" value="1"/>
</dbReference>
<dbReference type="GO" id="GO:0003677">
    <property type="term" value="F:DNA binding"/>
    <property type="evidence" value="ECO:0007669"/>
    <property type="project" value="InterPro"/>
</dbReference>
<protein>
    <submittedName>
        <fullName evidence="2">LexA family protein</fullName>
    </submittedName>
</protein>
<dbReference type="InterPro" id="IPR050077">
    <property type="entry name" value="LexA_repressor"/>
</dbReference>
<feature type="domain" description="HTH cro/C1-type" evidence="1">
    <location>
        <begin position="18"/>
        <end position="72"/>
    </location>
</feature>
<dbReference type="SUPFAM" id="SSF51306">
    <property type="entry name" value="LexA/Signal peptidase"/>
    <property type="match status" value="1"/>
</dbReference>